<evidence type="ECO:0000313" key="5">
    <source>
        <dbReference type="Proteomes" id="UP000243579"/>
    </source>
</evidence>
<dbReference type="GO" id="GO:0008270">
    <property type="term" value="F:zinc ion binding"/>
    <property type="evidence" value="ECO:0007669"/>
    <property type="project" value="UniProtKB-KW"/>
</dbReference>
<accession>A0A1V9YXT7</accession>
<evidence type="ECO:0000259" key="3">
    <source>
        <dbReference type="PROSITE" id="PS50157"/>
    </source>
</evidence>
<dbReference type="InterPro" id="IPR052408">
    <property type="entry name" value="Exonuclease_MUT-7-like"/>
</dbReference>
<dbReference type="PROSITE" id="PS50157">
    <property type="entry name" value="ZINC_FINGER_C2H2_2"/>
    <property type="match status" value="1"/>
</dbReference>
<comment type="caution">
    <text evidence="4">The sequence shown here is derived from an EMBL/GenBank/DDBJ whole genome shotgun (WGS) entry which is preliminary data.</text>
</comment>
<keyword evidence="5" id="KW-1185">Reference proteome</keyword>
<keyword evidence="1" id="KW-0863">Zinc-finger</keyword>
<dbReference type="PANTHER" id="PTHR47765">
    <property type="entry name" value="3'-5' EXONUCLEASE DOMAIN-CONTAINING PROTEIN"/>
    <property type="match status" value="1"/>
</dbReference>
<dbReference type="InterPro" id="IPR012337">
    <property type="entry name" value="RNaseH-like_sf"/>
</dbReference>
<evidence type="ECO:0000256" key="2">
    <source>
        <dbReference type="SAM" id="MobiDB-lite"/>
    </source>
</evidence>
<feature type="region of interest" description="Disordered" evidence="2">
    <location>
        <begin position="378"/>
        <end position="451"/>
    </location>
</feature>
<dbReference type="InterPro" id="IPR036236">
    <property type="entry name" value="Znf_C2H2_sf"/>
</dbReference>
<protein>
    <recommendedName>
        <fullName evidence="3">C2H2-type domain-containing protein</fullName>
    </recommendedName>
</protein>
<dbReference type="Gene3D" id="3.30.420.10">
    <property type="entry name" value="Ribonuclease H-like superfamily/Ribonuclease H"/>
    <property type="match status" value="1"/>
</dbReference>
<dbReference type="InterPro" id="IPR013087">
    <property type="entry name" value="Znf_C2H2_type"/>
</dbReference>
<dbReference type="Pfam" id="PF00096">
    <property type="entry name" value="zf-C2H2"/>
    <property type="match status" value="1"/>
</dbReference>
<feature type="compositionally biased region" description="Polar residues" evidence="2">
    <location>
        <begin position="380"/>
        <end position="391"/>
    </location>
</feature>
<reference evidence="4 5" key="1">
    <citation type="journal article" date="2014" name="Genome Biol. Evol.">
        <title>The secreted proteins of Achlya hypogyna and Thraustotheca clavata identify the ancestral oomycete secretome and reveal gene acquisitions by horizontal gene transfer.</title>
        <authorList>
            <person name="Misner I."/>
            <person name="Blouin N."/>
            <person name="Leonard G."/>
            <person name="Richards T.A."/>
            <person name="Lane C.E."/>
        </authorList>
    </citation>
    <scope>NUCLEOTIDE SEQUENCE [LARGE SCALE GENOMIC DNA]</scope>
    <source>
        <strain evidence="4 5">ATCC 48635</strain>
    </source>
</reference>
<feature type="domain" description="C2H2-type" evidence="3">
    <location>
        <begin position="318"/>
        <end position="345"/>
    </location>
</feature>
<sequence length="539" mass="58690">MPPIIVPTVTAEAPNLPVHKDVCTRIVAAAFDMHSTTARKAKIKKAVTTLPLLNLKPNHSVTVVARTTQLQSVQMRLREAIVIGLHTEPPVSARTPAQPVSVLTIAMRNAAGQEEAFVWDLLALSPSDYDDVLAELFASVECAKLGLSFLPEFQGLQDAYPSASCFGQLEKAIEVNKMLQQLTQSSIFLSLEKLVSVCLQQRLPRASSWHERPLLAPQCTVAGLHALALLWIHDVLAPLLDGPIDTFLTSWTLGGKAKIECPSCNRKYKSPMALSQHAAGCVPKADWKHACPTCRRRFRTDISLKQHLCAVPAPKGDFICSVCHRAFTTQIGLEHHTATHAPPATEAKKKTKKTKKKRTCEHCKSKFSTNAAFKRHSDTCETPTTATSSKRATTDAPKAPEAVKAAQRDTASAITRSTTARSNAAKTSSKKLNTKPPIKSEPTKAPQHLPSHDALLGAPITFDAVMYRYMYGIHAGSGMRTHSVTSLHVPLQPATPTLPSLQALALNPLSSKDFILEATLTHDPIAYRYSRGISHQPVQ</sequence>
<evidence type="ECO:0000256" key="1">
    <source>
        <dbReference type="PROSITE-ProRule" id="PRU00042"/>
    </source>
</evidence>
<gene>
    <name evidence="4" type="ORF">ACHHYP_05363</name>
</gene>
<dbReference type="EMBL" id="JNBR01000596">
    <property type="protein sequence ID" value="OQR90624.1"/>
    <property type="molecule type" value="Genomic_DNA"/>
</dbReference>
<dbReference type="PROSITE" id="PS00028">
    <property type="entry name" value="ZINC_FINGER_C2H2_1"/>
    <property type="match status" value="1"/>
</dbReference>
<dbReference type="InterPro" id="IPR036397">
    <property type="entry name" value="RNaseH_sf"/>
</dbReference>
<keyword evidence="1" id="KW-0862">Zinc</keyword>
<dbReference type="SUPFAM" id="SSF57667">
    <property type="entry name" value="beta-beta-alpha zinc fingers"/>
    <property type="match status" value="1"/>
</dbReference>
<dbReference type="PANTHER" id="PTHR47765:SF2">
    <property type="entry name" value="EXONUCLEASE MUT-7 HOMOLOG"/>
    <property type="match status" value="1"/>
</dbReference>
<dbReference type="Proteomes" id="UP000243579">
    <property type="component" value="Unassembled WGS sequence"/>
</dbReference>
<dbReference type="STRING" id="1202772.A0A1V9YXT7"/>
<evidence type="ECO:0000313" key="4">
    <source>
        <dbReference type="EMBL" id="OQR90624.1"/>
    </source>
</evidence>
<dbReference type="SUPFAM" id="SSF53098">
    <property type="entry name" value="Ribonuclease H-like"/>
    <property type="match status" value="1"/>
</dbReference>
<keyword evidence="1" id="KW-0479">Metal-binding</keyword>
<dbReference type="AlphaFoldDB" id="A0A1V9YXT7"/>
<dbReference type="GO" id="GO:0003676">
    <property type="term" value="F:nucleic acid binding"/>
    <property type="evidence" value="ECO:0007669"/>
    <property type="project" value="InterPro"/>
</dbReference>
<dbReference type="Gene3D" id="3.30.160.60">
    <property type="entry name" value="Classic Zinc Finger"/>
    <property type="match status" value="2"/>
</dbReference>
<name>A0A1V9YXT7_ACHHY</name>
<feature type="compositionally biased region" description="Low complexity" evidence="2">
    <location>
        <begin position="408"/>
        <end position="427"/>
    </location>
</feature>
<proteinExistence type="predicted"/>
<organism evidence="4 5">
    <name type="scientific">Achlya hypogyna</name>
    <name type="common">Oomycete</name>
    <name type="synonym">Protoachlya hypogyna</name>
    <dbReference type="NCBI Taxonomy" id="1202772"/>
    <lineage>
        <taxon>Eukaryota</taxon>
        <taxon>Sar</taxon>
        <taxon>Stramenopiles</taxon>
        <taxon>Oomycota</taxon>
        <taxon>Saprolegniomycetes</taxon>
        <taxon>Saprolegniales</taxon>
        <taxon>Achlyaceae</taxon>
        <taxon>Achlya</taxon>
    </lineage>
</organism>
<dbReference type="SMART" id="SM00355">
    <property type="entry name" value="ZnF_C2H2"/>
    <property type="match status" value="4"/>
</dbReference>
<dbReference type="OrthoDB" id="3437960at2759"/>